<comment type="similarity">
    <text evidence="4">Belongs to the PPP1R35 family.</text>
</comment>
<keyword evidence="8" id="KW-1185">Reference proteome</keyword>
<dbReference type="GO" id="GO:0005813">
    <property type="term" value="C:centrosome"/>
    <property type="evidence" value="ECO:0007669"/>
    <property type="project" value="Ensembl"/>
</dbReference>
<dbReference type="GeneTree" id="ENSGT00390000004198"/>
<evidence type="ECO:0000256" key="2">
    <source>
        <dbReference type="ARBA" id="ARBA00022490"/>
    </source>
</evidence>
<dbReference type="GO" id="GO:1903724">
    <property type="term" value="P:positive regulation of centriole elongation"/>
    <property type="evidence" value="ECO:0007669"/>
    <property type="project" value="Ensembl"/>
</dbReference>
<feature type="region of interest" description="Disordered" evidence="5">
    <location>
        <begin position="1"/>
        <end position="109"/>
    </location>
</feature>
<comment type="subcellular location">
    <subcellularLocation>
        <location evidence="1">Cytoplasm</location>
        <location evidence="1">Cytoskeleton</location>
        <location evidence="1">Microtubule organizing center</location>
        <location evidence="1">Centrosome</location>
        <location evidence="1">Centriole</location>
    </subcellularLocation>
</comment>
<dbReference type="Pfam" id="PF15503">
    <property type="entry name" value="PPP1R35_C"/>
    <property type="match status" value="1"/>
</dbReference>
<evidence type="ECO:0000256" key="4">
    <source>
        <dbReference type="ARBA" id="ARBA00029452"/>
    </source>
</evidence>
<dbReference type="PANTHER" id="PTHR28625:SF1">
    <property type="entry name" value="PROTEIN PHOSPHATASE 1 REGULATORY SUBUNIT 35"/>
    <property type="match status" value="1"/>
</dbReference>
<dbReference type="InterPro" id="IPR029135">
    <property type="entry name" value="PPP1R35_C"/>
</dbReference>
<organism evidence="7 8">
    <name type="scientific">Pseudonaja textilis</name>
    <name type="common">Eastern brown snake</name>
    <dbReference type="NCBI Taxonomy" id="8673"/>
    <lineage>
        <taxon>Eukaryota</taxon>
        <taxon>Metazoa</taxon>
        <taxon>Chordata</taxon>
        <taxon>Craniata</taxon>
        <taxon>Vertebrata</taxon>
        <taxon>Euteleostomi</taxon>
        <taxon>Lepidosauria</taxon>
        <taxon>Squamata</taxon>
        <taxon>Bifurcata</taxon>
        <taxon>Unidentata</taxon>
        <taxon>Episquamata</taxon>
        <taxon>Toxicofera</taxon>
        <taxon>Serpentes</taxon>
        <taxon>Colubroidea</taxon>
        <taxon>Elapidae</taxon>
        <taxon>Hydrophiinae</taxon>
        <taxon>Pseudonaja</taxon>
    </lineage>
</organism>
<dbReference type="GO" id="GO:0045724">
    <property type="term" value="P:positive regulation of cilium assembly"/>
    <property type="evidence" value="ECO:0007669"/>
    <property type="project" value="TreeGrafter"/>
</dbReference>
<evidence type="ECO:0000256" key="1">
    <source>
        <dbReference type="ARBA" id="ARBA00004114"/>
    </source>
</evidence>
<reference evidence="7" key="2">
    <citation type="submission" date="2025-09" db="UniProtKB">
        <authorList>
            <consortium name="Ensembl"/>
        </authorList>
    </citation>
    <scope>IDENTIFICATION</scope>
</reference>
<dbReference type="AlphaFoldDB" id="A0A670ZCD5"/>
<evidence type="ECO:0000256" key="5">
    <source>
        <dbReference type="SAM" id="MobiDB-lite"/>
    </source>
</evidence>
<evidence type="ECO:0000313" key="8">
    <source>
        <dbReference type="Proteomes" id="UP000472273"/>
    </source>
</evidence>
<accession>A0A670ZCD5</accession>
<dbReference type="GO" id="GO:0005814">
    <property type="term" value="C:centriole"/>
    <property type="evidence" value="ECO:0007669"/>
    <property type="project" value="UniProtKB-SubCell"/>
</dbReference>
<feature type="domain" description="Protein phosphatase 1 regulatory subunit 35 C-terminal" evidence="6">
    <location>
        <begin position="110"/>
        <end position="241"/>
    </location>
</feature>
<gene>
    <name evidence="7" type="primary">PPP1R35</name>
</gene>
<keyword evidence="2" id="KW-0963">Cytoplasm</keyword>
<evidence type="ECO:0000313" key="7">
    <source>
        <dbReference type="Ensembl" id="ENSPTXP00000018741.1"/>
    </source>
</evidence>
<evidence type="ECO:0000256" key="3">
    <source>
        <dbReference type="ARBA" id="ARBA00023212"/>
    </source>
</evidence>
<dbReference type="GO" id="GO:0019902">
    <property type="term" value="F:phosphatase binding"/>
    <property type="evidence" value="ECO:0007669"/>
    <property type="project" value="InterPro"/>
</dbReference>
<reference evidence="7" key="1">
    <citation type="submission" date="2025-08" db="UniProtKB">
        <authorList>
            <consortium name="Ensembl"/>
        </authorList>
    </citation>
    <scope>IDENTIFICATION</scope>
</reference>
<name>A0A670ZCD5_PSETE</name>
<proteinExistence type="inferred from homology"/>
<keyword evidence="3" id="KW-0206">Cytoskeleton</keyword>
<protein>
    <submittedName>
        <fullName evidence="7">Protein phosphatase 1 regulatory subunit 35</fullName>
    </submittedName>
</protein>
<dbReference type="PANTHER" id="PTHR28625">
    <property type="entry name" value="PROTEIN PHOSPHATASE 1 REGULATORY SUBUNIT 35"/>
    <property type="match status" value="1"/>
</dbReference>
<dbReference type="InterPro" id="IPR033590">
    <property type="entry name" value="PPP1R35"/>
</dbReference>
<dbReference type="Proteomes" id="UP000472273">
    <property type="component" value="Unplaced"/>
</dbReference>
<feature type="compositionally biased region" description="Low complexity" evidence="5">
    <location>
        <begin position="30"/>
        <end position="43"/>
    </location>
</feature>
<sequence length="247" mass="26852">SRDPCSWGQPRSCHGRRASRGAPREPPLPGGAHPAAAPLARRPAGPRRGAHPGADRQGGRRRRHPAAGMQREKQPGVAGLPGDPQGVSRTVRKEPRGANTAPHQLGAPLPHSSLALEAEVRATRKQPFDARQAAEQLVQRSFVARCTAEACVGEGLNIPREQQLYRGLISLQVPADQVLNSAVQERLALVQYHPKGPDLMAFYRPGELFTETPALEVGGLPPMKLQAQKRPPDTTFLMHRKLQQWAS</sequence>
<dbReference type="Ensembl" id="ENSPTXT00000019304.1">
    <property type="protein sequence ID" value="ENSPTXP00000018741.1"/>
    <property type="gene ID" value="ENSPTXG00000012926.1"/>
</dbReference>
<dbReference type="OMA" id="TTFLMHR"/>
<evidence type="ECO:0000259" key="6">
    <source>
        <dbReference type="Pfam" id="PF15503"/>
    </source>
</evidence>